<evidence type="ECO:0000256" key="1">
    <source>
        <dbReference type="ARBA" id="ARBA00004141"/>
    </source>
</evidence>
<feature type="transmembrane region" description="Helical" evidence="7">
    <location>
        <begin position="98"/>
        <end position="125"/>
    </location>
</feature>
<evidence type="ECO:0000256" key="3">
    <source>
        <dbReference type="ARBA" id="ARBA00022692"/>
    </source>
</evidence>
<sequence>MASRSNSTSTRSWFPATRDIDAERGILARDRAWHPVGEWRTMSLVDALFGAFTVPFMARALVVMLVLAVVAGIVGVLVNLRGLEFISDGLTHAVFPGLAIGLAVGGTAGLLPGAAIAAMTAAVVLTWLDRAGIASDAAIAIVLTATFSVGVIVVSRGDDYAGELEALLFGRVLTIPPAEVLPLVGVSAVALAAVAVTMKQQLFRAFDARGSRAAGDSASWLDLVLNGAVALVVVAAASTIGTLLVLALLIVPGAVARLATQRLWLLFPVAALFASVAAWLGLAVGFAGSVGAGIDLPAGSTIVAVFVAGYALVLLGRWIADRLGHPRATESGTPPVTASLAATVGEGR</sequence>
<dbReference type="Proteomes" id="UP000293289">
    <property type="component" value="Unassembled WGS sequence"/>
</dbReference>
<evidence type="ECO:0000313" key="8">
    <source>
        <dbReference type="EMBL" id="RZS63518.1"/>
    </source>
</evidence>
<evidence type="ECO:0000256" key="5">
    <source>
        <dbReference type="ARBA" id="ARBA00023136"/>
    </source>
</evidence>
<evidence type="ECO:0000313" key="9">
    <source>
        <dbReference type="Proteomes" id="UP000293289"/>
    </source>
</evidence>
<dbReference type="GO" id="GO:0055085">
    <property type="term" value="P:transmembrane transport"/>
    <property type="evidence" value="ECO:0007669"/>
    <property type="project" value="InterPro"/>
</dbReference>
<comment type="caution">
    <text evidence="8">The sequence shown here is derived from an EMBL/GenBank/DDBJ whole genome shotgun (WGS) entry which is preliminary data.</text>
</comment>
<comment type="similarity">
    <text evidence="2 6">Belongs to the ABC-3 integral membrane protein family.</text>
</comment>
<accession>A0A4Q7M9T5</accession>
<dbReference type="GO" id="GO:0043190">
    <property type="term" value="C:ATP-binding cassette (ABC) transporter complex"/>
    <property type="evidence" value="ECO:0007669"/>
    <property type="project" value="InterPro"/>
</dbReference>
<reference evidence="8 9" key="1">
    <citation type="submission" date="2019-02" db="EMBL/GenBank/DDBJ databases">
        <title>Genomic Encyclopedia of Type Strains, Phase IV (KMG-IV): sequencing the most valuable type-strain genomes for metagenomic binning, comparative biology and taxonomic classification.</title>
        <authorList>
            <person name="Goeker M."/>
        </authorList>
    </citation>
    <scope>NUCLEOTIDE SEQUENCE [LARGE SCALE GENOMIC DNA]</scope>
    <source>
        <strain evidence="8 9">DSM 43045</strain>
    </source>
</reference>
<dbReference type="InterPro" id="IPR037294">
    <property type="entry name" value="ABC_BtuC-like"/>
</dbReference>
<keyword evidence="6" id="KW-0813">Transport</keyword>
<feature type="transmembrane region" description="Helical" evidence="7">
    <location>
        <begin position="228"/>
        <end position="251"/>
    </location>
</feature>
<dbReference type="Pfam" id="PF00950">
    <property type="entry name" value="ABC-3"/>
    <property type="match status" value="1"/>
</dbReference>
<feature type="transmembrane region" description="Helical" evidence="7">
    <location>
        <begin position="56"/>
        <end position="78"/>
    </location>
</feature>
<name>A0A4Q7M9T5_9MICO</name>
<gene>
    <name evidence="8" type="ORF">EV187_3424</name>
</gene>
<keyword evidence="4 7" id="KW-1133">Transmembrane helix</keyword>
<keyword evidence="3 6" id="KW-0812">Transmembrane</keyword>
<dbReference type="PANTHER" id="PTHR30477">
    <property type="entry name" value="ABC-TRANSPORTER METAL-BINDING PROTEIN"/>
    <property type="match status" value="1"/>
</dbReference>
<dbReference type="AlphaFoldDB" id="A0A4Q7M9T5"/>
<dbReference type="InterPro" id="IPR001626">
    <property type="entry name" value="ABC_TroCD"/>
</dbReference>
<feature type="transmembrane region" description="Helical" evidence="7">
    <location>
        <begin position="263"/>
        <end position="286"/>
    </location>
</feature>
<feature type="transmembrane region" description="Helical" evidence="7">
    <location>
        <begin position="137"/>
        <end position="155"/>
    </location>
</feature>
<evidence type="ECO:0000256" key="7">
    <source>
        <dbReference type="SAM" id="Phobius"/>
    </source>
</evidence>
<keyword evidence="5 7" id="KW-0472">Membrane</keyword>
<protein>
    <submittedName>
        <fullName evidence="8">ABC-type Mn2+/Zn2+ transport system permease subunit</fullName>
    </submittedName>
</protein>
<organism evidence="8 9">
    <name type="scientific">Agromyces ramosus</name>
    <dbReference type="NCBI Taxonomy" id="33879"/>
    <lineage>
        <taxon>Bacteria</taxon>
        <taxon>Bacillati</taxon>
        <taxon>Actinomycetota</taxon>
        <taxon>Actinomycetes</taxon>
        <taxon>Micrococcales</taxon>
        <taxon>Microbacteriaceae</taxon>
        <taxon>Agromyces</taxon>
    </lineage>
</organism>
<feature type="transmembrane region" description="Helical" evidence="7">
    <location>
        <begin position="298"/>
        <end position="320"/>
    </location>
</feature>
<dbReference type="SUPFAM" id="SSF81345">
    <property type="entry name" value="ABC transporter involved in vitamin B12 uptake, BtuC"/>
    <property type="match status" value="1"/>
</dbReference>
<evidence type="ECO:0000256" key="4">
    <source>
        <dbReference type="ARBA" id="ARBA00022989"/>
    </source>
</evidence>
<keyword evidence="9" id="KW-1185">Reference proteome</keyword>
<dbReference type="PANTHER" id="PTHR30477:SF0">
    <property type="entry name" value="METAL TRANSPORT SYSTEM MEMBRANE PROTEIN TM_0125-RELATED"/>
    <property type="match status" value="1"/>
</dbReference>
<dbReference type="Gene3D" id="1.10.3470.10">
    <property type="entry name" value="ABC transporter involved in vitamin B12 uptake, BtuC"/>
    <property type="match status" value="1"/>
</dbReference>
<comment type="subcellular location">
    <subcellularLocation>
        <location evidence="6">Cell membrane</location>
        <topology evidence="6">Multi-pass membrane protein</topology>
    </subcellularLocation>
    <subcellularLocation>
        <location evidence="1">Membrane</location>
        <topology evidence="1">Multi-pass membrane protein</topology>
    </subcellularLocation>
</comment>
<evidence type="ECO:0000256" key="6">
    <source>
        <dbReference type="RuleBase" id="RU003943"/>
    </source>
</evidence>
<dbReference type="EMBL" id="SGWY01000004">
    <property type="protein sequence ID" value="RZS63518.1"/>
    <property type="molecule type" value="Genomic_DNA"/>
</dbReference>
<proteinExistence type="inferred from homology"/>
<evidence type="ECO:0000256" key="2">
    <source>
        <dbReference type="ARBA" id="ARBA00008034"/>
    </source>
</evidence>